<protein>
    <recommendedName>
        <fullName evidence="2">Peptidase S1 domain-containing protein</fullName>
    </recommendedName>
</protein>
<dbReference type="PANTHER" id="PTHR24260">
    <property type="match status" value="1"/>
</dbReference>
<gene>
    <name evidence="3" type="ORF">ILUMI_23349</name>
</gene>
<dbReference type="Proteomes" id="UP000801492">
    <property type="component" value="Unassembled WGS sequence"/>
</dbReference>
<dbReference type="PROSITE" id="PS00134">
    <property type="entry name" value="TRYPSIN_HIS"/>
    <property type="match status" value="1"/>
</dbReference>
<dbReference type="SMART" id="SM00020">
    <property type="entry name" value="Tryp_SPc"/>
    <property type="match status" value="1"/>
</dbReference>
<reference evidence="3" key="1">
    <citation type="submission" date="2019-08" db="EMBL/GenBank/DDBJ databases">
        <title>The genome of the North American firefly Photinus pyralis.</title>
        <authorList>
            <consortium name="Photinus pyralis genome working group"/>
            <person name="Fallon T.R."/>
            <person name="Sander Lower S.E."/>
            <person name="Weng J.-K."/>
        </authorList>
    </citation>
    <scope>NUCLEOTIDE SEQUENCE</scope>
    <source>
        <strain evidence="3">TRF0915ILg1</strain>
        <tissue evidence="3">Whole body</tissue>
    </source>
</reference>
<dbReference type="InterPro" id="IPR043504">
    <property type="entry name" value="Peptidase_S1_PA_chymotrypsin"/>
</dbReference>
<evidence type="ECO:0000313" key="4">
    <source>
        <dbReference type="Proteomes" id="UP000801492"/>
    </source>
</evidence>
<proteinExistence type="predicted"/>
<evidence type="ECO:0000256" key="1">
    <source>
        <dbReference type="ARBA" id="ARBA00023157"/>
    </source>
</evidence>
<sequence>MPPVRPIFEENLREPPRKMSLLRILSIFVFFLTNHQIYTQNFQTRCPHFFLYEGRCTEPDKWYGIVVLTPNTNSRDVSFRLIFDRPIVELVLNLLYAYIVTPDNQEFLVEIPNSSVNQNVTQIVRFSVKYNLNEPSPNLIVFRLNDVTVCPDVTIRNGVPTRMRLQTSPLNTNMIADVVEEEDRRYSSLNRNPPNNIHFDEICGTVVAQPTPLYHGETTYQGEFPWHALLHRRNKYTRTFSYVCGASLISEYHVLTAAHCITKIHSRIPEIPQDLQVYLGMYYPERFLNSHVQRRDVYKIMIHPQYKAEFYNNDIAVLKFIIPINITDYVRPVCLWEDSTDLGSIIDKQGSSVGWSFGNSVEMGEQLMHSKMIVVSQETCILSLTDSYSRLTSATTYCAGKINDASICNAVVGDGMVFPKLNSTHQNTRWQLRGLVSTAVTSFISDNPLKCDPSHYVVFTDAAKHLDWIRKSLQ</sequence>
<dbReference type="EMBL" id="VTPC01090587">
    <property type="protein sequence ID" value="KAF2882837.1"/>
    <property type="molecule type" value="Genomic_DNA"/>
</dbReference>
<organism evidence="3 4">
    <name type="scientific">Ignelater luminosus</name>
    <name type="common">Cucubano</name>
    <name type="synonym">Pyrophorus luminosus</name>
    <dbReference type="NCBI Taxonomy" id="2038154"/>
    <lineage>
        <taxon>Eukaryota</taxon>
        <taxon>Metazoa</taxon>
        <taxon>Ecdysozoa</taxon>
        <taxon>Arthropoda</taxon>
        <taxon>Hexapoda</taxon>
        <taxon>Insecta</taxon>
        <taxon>Pterygota</taxon>
        <taxon>Neoptera</taxon>
        <taxon>Endopterygota</taxon>
        <taxon>Coleoptera</taxon>
        <taxon>Polyphaga</taxon>
        <taxon>Elateriformia</taxon>
        <taxon>Elateroidea</taxon>
        <taxon>Elateridae</taxon>
        <taxon>Agrypninae</taxon>
        <taxon>Pyrophorini</taxon>
        <taxon>Ignelater</taxon>
    </lineage>
</organism>
<dbReference type="SUPFAM" id="SSF50494">
    <property type="entry name" value="Trypsin-like serine proteases"/>
    <property type="match status" value="1"/>
</dbReference>
<dbReference type="OrthoDB" id="6147874at2759"/>
<dbReference type="PROSITE" id="PS50240">
    <property type="entry name" value="TRYPSIN_DOM"/>
    <property type="match status" value="1"/>
</dbReference>
<dbReference type="InterPro" id="IPR018114">
    <property type="entry name" value="TRYPSIN_HIS"/>
</dbReference>
<dbReference type="InterPro" id="IPR001254">
    <property type="entry name" value="Trypsin_dom"/>
</dbReference>
<evidence type="ECO:0000313" key="3">
    <source>
        <dbReference type="EMBL" id="KAF2882837.1"/>
    </source>
</evidence>
<dbReference type="Pfam" id="PF00089">
    <property type="entry name" value="Trypsin"/>
    <property type="match status" value="1"/>
</dbReference>
<keyword evidence="4" id="KW-1185">Reference proteome</keyword>
<comment type="caution">
    <text evidence="3">The sequence shown here is derived from an EMBL/GenBank/DDBJ whole genome shotgun (WGS) entry which is preliminary data.</text>
</comment>
<feature type="domain" description="Peptidase S1" evidence="2">
    <location>
        <begin position="213"/>
        <end position="474"/>
    </location>
</feature>
<dbReference type="Pfam" id="PF16030">
    <property type="entry name" value="GD_N"/>
    <property type="match status" value="1"/>
</dbReference>
<accession>A0A8K0FZQ6</accession>
<dbReference type="InterPro" id="IPR009003">
    <property type="entry name" value="Peptidase_S1_PA"/>
</dbReference>
<name>A0A8K0FZQ6_IGNLU</name>
<dbReference type="GO" id="GO:0006508">
    <property type="term" value="P:proteolysis"/>
    <property type="evidence" value="ECO:0007669"/>
    <property type="project" value="InterPro"/>
</dbReference>
<dbReference type="CDD" id="cd00190">
    <property type="entry name" value="Tryp_SPc"/>
    <property type="match status" value="1"/>
</dbReference>
<evidence type="ECO:0000259" key="2">
    <source>
        <dbReference type="PROSITE" id="PS50240"/>
    </source>
</evidence>
<keyword evidence="1" id="KW-1015">Disulfide bond</keyword>
<dbReference type="AlphaFoldDB" id="A0A8K0FZQ6"/>
<dbReference type="FunFam" id="2.40.10.10:FF:000068">
    <property type="entry name" value="transmembrane protease serine 2"/>
    <property type="match status" value="1"/>
</dbReference>
<dbReference type="PANTHER" id="PTHR24260:SF143">
    <property type="entry name" value="SERINE PROTEASE GD-LIKE PROTEIN"/>
    <property type="match status" value="1"/>
</dbReference>
<dbReference type="GO" id="GO:0004252">
    <property type="term" value="F:serine-type endopeptidase activity"/>
    <property type="evidence" value="ECO:0007669"/>
    <property type="project" value="InterPro"/>
</dbReference>
<dbReference type="Gene3D" id="2.40.10.10">
    <property type="entry name" value="Trypsin-like serine proteases"/>
    <property type="match status" value="2"/>
</dbReference>
<dbReference type="InterPro" id="IPR031986">
    <property type="entry name" value="GD_N"/>
</dbReference>
<dbReference type="InterPro" id="IPR051333">
    <property type="entry name" value="CLIP_Serine_Protease"/>
</dbReference>